<dbReference type="eggNOG" id="KOG4626">
    <property type="taxonomic scope" value="Eukaryota"/>
</dbReference>
<dbReference type="Gene3D" id="3.40.50.2000">
    <property type="entry name" value="Glycogen Phosphorylase B"/>
    <property type="match status" value="2"/>
</dbReference>
<protein>
    <recommendedName>
        <fullName evidence="3">protein O-GlcNAc transferase</fullName>
        <ecNumber evidence="3">2.4.1.255</ecNumber>
    </recommendedName>
</protein>
<dbReference type="InterPro" id="IPR019734">
    <property type="entry name" value="TPR_rpt"/>
</dbReference>
<reference evidence="11 12" key="1">
    <citation type="journal article" date="2011" name="Proc. Natl. Acad. Sci. U.S.A.">
        <title>Niche of harmful alga Aureococcus anophagefferens revealed through ecogenomics.</title>
        <authorList>
            <person name="Gobler C.J."/>
            <person name="Berry D.L."/>
            <person name="Dyhrman S.T."/>
            <person name="Wilhelm S.W."/>
            <person name="Salamov A."/>
            <person name="Lobanov A.V."/>
            <person name="Zhang Y."/>
            <person name="Collier J.L."/>
            <person name="Wurch L.L."/>
            <person name="Kustka A.B."/>
            <person name="Dill B.D."/>
            <person name="Shah M."/>
            <person name="VerBerkmoes N.C."/>
            <person name="Kuo A."/>
            <person name="Terry A."/>
            <person name="Pangilinan J."/>
            <person name="Lindquist E.A."/>
            <person name="Lucas S."/>
            <person name="Paulsen I.T."/>
            <person name="Hattenrath-Lehmann T.K."/>
            <person name="Talmage S.C."/>
            <person name="Walker E.A."/>
            <person name="Koch F."/>
            <person name="Burson A.M."/>
            <person name="Marcoval M.A."/>
            <person name="Tang Y.Z."/>
            <person name="Lecleir G.R."/>
            <person name="Coyne K.J."/>
            <person name="Berg G.M."/>
            <person name="Bertrand E.M."/>
            <person name="Saito M.A."/>
            <person name="Gladyshev V.N."/>
            <person name="Grigoriev I.V."/>
        </authorList>
    </citation>
    <scope>NUCLEOTIDE SEQUENCE [LARGE SCALE GENOMIC DNA]</scope>
    <source>
        <strain evidence="12">CCMP 1984</strain>
    </source>
</reference>
<proteinExistence type="inferred from homology"/>
<evidence type="ECO:0000313" key="12">
    <source>
        <dbReference type="Proteomes" id="UP000002729"/>
    </source>
</evidence>
<evidence type="ECO:0000256" key="3">
    <source>
        <dbReference type="ARBA" id="ARBA00011970"/>
    </source>
</evidence>
<keyword evidence="6" id="KW-0677">Repeat</keyword>
<dbReference type="KEGG" id="aaf:AURANDRAFT_64890"/>
<dbReference type="RefSeq" id="XP_009038069.1">
    <property type="nucleotide sequence ID" value="XM_009039821.1"/>
</dbReference>
<evidence type="ECO:0000256" key="4">
    <source>
        <dbReference type="ARBA" id="ARBA00022676"/>
    </source>
</evidence>
<comment type="pathway">
    <text evidence="1">Protein modification; protein glycosylation.</text>
</comment>
<dbReference type="InterPro" id="IPR029489">
    <property type="entry name" value="OGT/SEC/SPY_C"/>
</dbReference>
<keyword evidence="7 8" id="KW-0802">TPR repeat</keyword>
<accession>F0YC42</accession>
<dbReference type="SMART" id="SM00028">
    <property type="entry name" value="TPR"/>
    <property type="match status" value="5"/>
</dbReference>
<dbReference type="PANTHER" id="PTHR44998:SF1">
    <property type="entry name" value="UDP-N-ACETYLGLUCOSAMINE--PEPTIDE N-ACETYLGLUCOSAMINYLTRANSFERASE 110 KDA SUBUNIT"/>
    <property type="match status" value="1"/>
</dbReference>
<feature type="repeat" description="TPR" evidence="8">
    <location>
        <begin position="39"/>
        <end position="72"/>
    </location>
</feature>
<feature type="region of interest" description="Disordered" evidence="9">
    <location>
        <begin position="1433"/>
        <end position="1452"/>
    </location>
</feature>
<dbReference type="Gene3D" id="1.25.40.10">
    <property type="entry name" value="Tetratricopeptide repeat domain"/>
    <property type="match status" value="4"/>
</dbReference>
<evidence type="ECO:0000256" key="5">
    <source>
        <dbReference type="ARBA" id="ARBA00022679"/>
    </source>
</evidence>
<gene>
    <name evidence="11" type="primary">TPR2</name>
    <name evidence="11" type="ORF">AURANDRAFT_64890</name>
</gene>
<dbReference type="OrthoDB" id="9991317at2759"/>
<evidence type="ECO:0000256" key="1">
    <source>
        <dbReference type="ARBA" id="ARBA00004922"/>
    </source>
</evidence>
<comment type="similarity">
    <text evidence="2">Belongs to the glycosyltransferase 41 family. O-GlcNAc transferase subfamily.</text>
</comment>
<evidence type="ECO:0000256" key="7">
    <source>
        <dbReference type="ARBA" id="ARBA00022803"/>
    </source>
</evidence>
<feature type="repeat" description="TPR" evidence="8">
    <location>
        <begin position="226"/>
        <end position="259"/>
    </location>
</feature>
<feature type="domain" description="O-GlcNAc transferase C-terminal" evidence="10">
    <location>
        <begin position="536"/>
        <end position="690"/>
    </location>
</feature>
<dbReference type="EMBL" id="GL833131">
    <property type="protein sequence ID" value="EGB07456.1"/>
    <property type="molecule type" value="Genomic_DNA"/>
</dbReference>
<dbReference type="PANTHER" id="PTHR44998">
    <property type="match status" value="1"/>
</dbReference>
<dbReference type="SUPFAM" id="SSF53756">
    <property type="entry name" value="UDP-Glycosyltransferase/glycogen phosphorylase"/>
    <property type="match status" value="1"/>
</dbReference>
<dbReference type="EC" id="2.4.1.255" evidence="3"/>
<evidence type="ECO:0000259" key="10">
    <source>
        <dbReference type="Pfam" id="PF13844"/>
    </source>
</evidence>
<dbReference type="GeneID" id="20225061"/>
<dbReference type="PROSITE" id="PS50005">
    <property type="entry name" value="TPR"/>
    <property type="match status" value="3"/>
</dbReference>
<evidence type="ECO:0000256" key="6">
    <source>
        <dbReference type="ARBA" id="ARBA00022737"/>
    </source>
</evidence>
<feature type="compositionally biased region" description="Basic residues" evidence="9">
    <location>
        <begin position="1434"/>
        <end position="1452"/>
    </location>
</feature>
<organism evidence="12">
    <name type="scientific">Aureococcus anophagefferens</name>
    <name type="common">Harmful bloom alga</name>
    <dbReference type="NCBI Taxonomy" id="44056"/>
    <lineage>
        <taxon>Eukaryota</taxon>
        <taxon>Sar</taxon>
        <taxon>Stramenopiles</taxon>
        <taxon>Ochrophyta</taxon>
        <taxon>Pelagophyceae</taxon>
        <taxon>Pelagomonadales</taxon>
        <taxon>Pelagomonadaceae</taxon>
        <taxon>Aureococcus</taxon>
    </lineage>
</organism>
<dbReference type="GO" id="GO:0097363">
    <property type="term" value="F:protein O-acetylglucosaminyltransferase activity"/>
    <property type="evidence" value="ECO:0007669"/>
    <property type="project" value="UniProtKB-EC"/>
</dbReference>
<keyword evidence="12" id="KW-1185">Reference proteome</keyword>
<keyword evidence="5" id="KW-0808">Transferase</keyword>
<dbReference type="Proteomes" id="UP000002729">
    <property type="component" value="Unassembled WGS sequence"/>
</dbReference>
<feature type="region of interest" description="Disordered" evidence="9">
    <location>
        <begin position="767"/>
        <end position="791"/>
    </location>
</feature>
<name>F0YC42_AURAN</name>
<dbReference type="InterPro" id="IPR011990">
    <property type="entry name" value="TPR-like_helical_dom_sf"/>
</dbReference>
<dbReference type="Pfam" id="PF13432">
    <property type="entry name" value="TPR_16"/>
    <property type="match status" value="1"/>
</dbReference>
<evidence type="ECO:0000256" key="2">
    <source>
        <dbReference type="ARBA" id="ARBA00005386"/>
    </source>
</evidence>
<feature type="domain" description="O-GlcNAc transferase C-terminal" evidence="10">
    <location>
        <begin position="355"/>
        <end position="516"/>
    </location>
</feature>
<dbReference type="OMA" id="AFYCHEY"/>
<evidence type="ECO:0000256" key="8">
    <source>
        <dbReference type="PROSITE-ProRule" id="PRU00339"/>
    </source>
</evidence>
<dbReference type="Gene3D" id="3.40.50.11380">
    <property type="match status" value="1"/>
</dbReference>
<keyword evidence="4" id="KW-0328">Glycosyltransferase</keyword>
<feature type="repeat" description="TPR" evidence="8">
    <location>
        <begin position="154"/>
        <end position="187"/>
    </location>
</feature>
<sequence>MRLVLLLAATTAVADDEIVSIVTTKEGVQRSITAKEVDAYAIYNAAVASQVRGEYARAVAEFEEALAIAPALPEALINLGNAYSDLANDGVSDVAKAAACYERAIAAADHPKIVAQAESNLGHLLSRNAARDVAKLEVARGHLERAIAADPDFPDAHFNYGIVLDGLGRVEDARAAYERTMALAPAHENARLNLANTYFTEGDSDAAARIQLELVADPTLSRGVRLNALNNLGQTFRDGNLHDRAEAVFGEAVAFAPDDGTSLGNLMTARRTICKWAGFEETQRGLLAIVEASLADFEGRRRRGAGVGRRDVDLAVMPYDATLLQHFPNDVLRRLTSAQVFQRFGHAAPPPPRRARRSRLRVGYLSFDFREHPMGYLTRRLVSDHDPAVVETFVLSYGENDASVLRTRAERRPEGGFLELFDVDVAAAKRGMDALDLDVVVDLMTHTRGARLELASESVAPPGALLISYLGYPGVAGGGHFDYTMADAKVLPPDHAAATAAEPLIYLPFSYQANDYGAHWPPADLGARRAPGPPRYCNFNQIDKYEPESFTLWMGALRRSPGATLALLRPKEPLGAVVVANLAAEAAARGVHPARLVWLGRVPRQAHLTRMAETCDLFLDNLVYGAHTTGADSLWAAVPLLAIRGFGGGGGDGVGRFASRVGASLLAAAALENLTLVDSVKDFEAVAGALPFERLRNATVARTSAEPLFDAARSVASAEAAYEAAYEAFRAGKRTWHVVVDPAAPRDRAGLKDCRYRRAAADLGGAAGPPCFGGDDPDADERAASSLPPVDGAARRRSSVARFAAAYPEDANARSFRGLDCHFAGDDAAAAAELRHAVDRAPWSSHFWYNLGHVRRRAGDAAGAAAAYLRCGPRRPDDARLLGALFASSALSPSDAGLRLGVGAALDDAGAGAAALEEWFKAVRLRHAAQRADERGRARLDARDAALAKRAAARRAGNLVVAIYCDEYGQTWWPDWGPSSLETGGLGGSEEAVVFVARELAKRGHAVEVYNECADRDLGDDRFGVAWLRHATYDASRPPDVFVAWRYHVSTAVADPATHGKVPGYGSWTAPFVDGLAGIFTLSKFHTATLPPAARPKAYETPNGIDPSFLVDGDNAATVFAYGSAPNRGLYEVLKGWPAVRGRVPNATLVVYYGFSPAFVTWGARHIPAFDAWRAEVERLLRQPGAVPGVDYRGMVGHDELARGYARAGFVLYPTTYPETGCVSVMKAMALGAIPITSRFAGSVVPELTVDFDLGPATPRRADAEASILLDDLKPAVDAADVAWQADFAAAAADAAERAARGELDGHRAAMKRYARDRFLWKHVAEKWEAHFLGRATITIKEKSALLKELADAGRAASIATDAAAAAAPDAAAPPPPLAYKLDVYDIVMGGDALTDEVERAKKMDTAREIMIAAMVAATRLAAALRGRQERIALAKKGKKTKKPGKKKGKKK</sequence>
<evidence type="ECO:0000313" key="11">
    <source>
        <dbReference type="EMBL" id="EGB07456.1"/>
    </source>
</evidence>
<dbReference type="Pfam" id="PF13844">
    <property type="entry name" value="Glyco_transf_41"/>
    <property type="match status" value="2"/>
</dbReference>
<dbReference type="SUPFAM" id="SSF48452">
    <property type="entry name" value="TPR-like"/>
    <property type="match status" value="2"/>
</dbReference>
<dbReference type="InParanoid" id="F0YC42"/>
<evidence type="ECO:0000256" key="9">
    <source>
        <dbReference type="SAM" id="MobiDB-lite"/>
    </source>
</evidence>